<comment type="caution">
    <text evidence="1">The sequence shown here is derived from an EMBL/GenBank/DDBJ whole genome shotgun (WGS) entry which is preliminary data.</text>
</comment>
<gene>
    <name evidence="1" type="ORF">SDC9_119050</name>
</gene>
<protein>
    <submittedName>
        <fullName evidence="1">Uncharacterized protein</fullName>
    </submittedName>
</protein>
<sequence length="76" mass="8025">MGQPALLHGKYSLSLCLENGIGGFDLAFGYEAVARAYHALGDSAAAAKNKSLGLAACERIDEQDDRDYALASFSDL</sequence>
<dbReference type="AlphaFoldDB" id="A0A645C4E6"/>
<name>A0A645C4E6_9ZZZZ</name>
<proteinExistence type="predicted"/>
<accession>A0A645C4E6</accession>
<reference evidence="1" key="1">
    <citation type="submission" date="2019-08" db="EMBL/GenBank/DDBJ databases">
        <authorList>
            <person name="Kucharzyk K."/>
            <person name="Murdoch R.W."/>
            <person name="Higgins S."/>
            <person name="Loffler F."/>
        </authorList>
    </citation>
    <scope>NUCLEOTIDE SEQUENCE</scope>
</reference>
<dbReference type="EMBL" id="VSSQ01024516">
    <property type="protein sequence ID" value="MPM72077.1"/>
    <property type="molecule type" value="Genomic_DNA"/>
</dbReference>
<organism evidence="1">
    <name type="scientific">bioreactor metagenome</name>
    <dbReference type="NCBI Taxonomy" id="1076179"/>
    <lineage>
        <taxon>unclassified sequences</taxon>
        <taxon>metagenomes</taxon>
        <taxon>ecological metagenomes</taxon>
    </lineage>
</organism>
<evidence type="ECO:0000313" key="1">
    <source>
        <dbReference type="EMBL" id="MPM72077.1"/>
    </source>
</evidence>